<gene>
    <name evidence="1" type="ORF">ICI42_00670</name>
</gene>
<evidence type="ECO:0000313" key="2">
    <source>
        <dbReference type="Proteomes" id="UP000643405"/>
    </source>
</evidence>
<dbReference type="RefSeq" id="WP_188162619.1">
    <property type="nucleotide sequence ID" value="NZ_JACVVX010000001.1"/>
</dbReference>
<dbReference type="AlphaFoldDB" id="A0A8J6PKV3"/>
<accession>A0A8J6PKV3</accession>
<sequence length="79" mass="8987">MQEHLASCLQNAALSDRLRKTSKTEGHEAARVQSTGLSKTVFHRITLSRVQIKFEIDRAAQIDLLVQRQETQSKRTHST</sequence>
<evidence type="ECO:0000313" key="1">
    <source>
        <dbReference type="EMBL" id="MBD0413167.1"/>
    </source>
</evidence>
<dbReference type="Proteomes" id="UP000643405">
    <property type="component" value="Unassembled WGS sequence"/>
</dbReference>
<reference evidence="1" key="1">
    <citation type="submission" date="2020-09" db="EMBL/GenBank/DDBJ databases">
        <title>Genome seq and assembly of Tianweitania sp.</title>
        <authorList>
            <person name="Chhetri G."/>
        </authorList>
    </citation>
    <scope>NUCLEOTIDE SEQUENCE</scope>
    <source>
        <strain evidence="1">Rool2</strain>
    </source>
</reference>
<comment type="caution">
    <text evidence="1">The sequence shown here is derived from an EMBL/GenBank/DDBJ whole genome shotgun (WGS) entry which is preliminary data.</text>
</comment>
<dbReference type="EMBL" id="JACVVX010000001">
    <property type="protein sequence ID" value="MBD0413167.1"/>
    <property type="molecule type" value="Genomic_DNA"/>
</dbReference>
<protein>
    <submittedName>
        <fullName evidence="1">Uncharacterized protein</fullName>
    </submittedName>
</protein>
<proteinExistence type="predicted"/>
<organism evidence="1 2">
    <name type="scientific">Oryzicola mucosus</name>
    <dbReference type="NCBI Taxonomy" id="2767425"/>
    <lineage>
        <taxon>Bacteria</taxon>
        <taxon>Pseudomonadati</taxon>
        <taxon>Pseudomonadota</taxon>
        <taxon>Alphaproteobacteria</taxon>
        <taxon>Hyphomicrobiales</taxon>
        <taxon>Phyllobacteriaceae</taxon>
        <taxon>Oryzicola</taxon>
    </lineage>
</organism>
<keyword evidence="2" id="KW-1185">Reference proteome</keyword>
<name>A0A8J6PKV3_9HYPH</name>